<name>A0AAD3XSC7_NEPGR</name>
<accession>A0AAD3XSC7</accession>
<evidence type="ECO:0000313" key="2">
    <source>
        <dbReference type="EMBL" id="GMH14626.1"/>
    </source>
</evidence>
<evidence type="ECO:0000256" key="1">
    <source>
        <dbReference type="SAM" id="MobiDB-lite"/>
    </source>
</evidence>
<keyword evidence="3" id="KW-1185">Reference proteome</keyword>
<protein>
    <submittedName>
        <fullName evidence="2">Uncharacterized protein</fullName>
    </submittedName>
</protein>
<organism evidence="2 3">
    <name type="scientific">Nepenthes gracilis</name>
    <name type="common">Slender pitcher plant</name>
    <dbReference type="NCBI Taxonomy" id="150966"/>
    <lineage>
        <taxon>Eukaryota</taxon>
        <taxon>Viridiplantae</taxon>
        <taxon>Streptophyta</taxon>
        <taxon>Embryophyta</taxon>
        <taxon>Tracheophyta</taxon>
        <taxon>Spermatophyta</taxon>
        <taxon>Magnoliopsida</taxon>
        <taxon>eudicotyledons</taxon>
        <taxon>Gunneridae</taxon>
        <taxon>Pentapetalae</taxon>
        <taxon>Caryophyllales</taxon>
        <taxon>Nepenthaceae</taxon>
        <taxon>Nepenthes</taxon>
    </lineage>
</organism>
<gene>
    <name evidence="2" type="ORF">Nepgr_016467</name>
</gene>
<proteinExistence type="predicted"/>
<comment type="caution">
    <text evidence="2">The sequence shown here is derived from an EMBL/GenBank/DDBJ whole genome shotgun (WGS) entry which is preliminary data.</text>
</comment>
<evidence type="ECO:0000313" key="3">
    <source>
        <dbReference type="Proteomes" id="UP001279734"/>
    </source>
</evidence>
<reference evidence="2" key="1">
    <citation type="submission" date="2023-05" db="EMBL/GenBank/DDBJ databases">
        <title>Nepenthes gracilis genome sequencing.</title>
        <authorList>
            <person name="Fukushima K."/>
        </authorList>
    </citation>
    <scope>NUCLEOTIDE SEQUENCE</scope>
    <source>
        <strain evidence="2">SING2019-196</strain>
    </source>
</reference>
<dbReference type="Proteomes" id="UP001279734">
    <property type="component" value="Unassembled WGS sequence"/>
</dbReference>
<feature type="compositionally biased region" description="Polar residues" evidence="1">
    <location>
        <begin position="277"/>
        <end position="288"/>
    </location>
</feature>
<dbReference type="AlphaFoldDB" id="A0AAD3XSC7"/>
<feature type="region of interest" description="Disordered" evidence="1">
    <location>
        <begin position="271"/>
        <end position="290"/>
    </location>
</feature>
<dbReference type="EMBL" id="BSYO01000014">
    <property type="protein sequence ID" value="GMH14626.1"/>
    <property type="molecule type" value="Genomic_DNA"/>
</dbReference>
<sequence>MQPDRRGIEVDSPQVSSELDGLAVVAHFKSMLFKCRFEMLMWLVWLMWLDLLLDRFSSDQMLIWNAILFRPDWKADGYLGWYAINCRFGMLLCFGRVGIVCCICRTVVFGRFTFARCAAIQMDKEAVCAFRPIWCKWLCVLFTQYIAFADLESCLGVYPVVPFTTESWKAFRPGYDQMPISCSVSAGLESMLKMLACGLWPICFCLGLPDVELRPILALMMLPVAGVVQESRMFWVVPRDVLKLQPHQPVGHLESNVPPISYADSLKCGLGNPPPETLQSPSVASTKPSYGMGVSKVSSDPCVNNSPPLGDCNLPLACDLPGLISELVNTAQPPSLPGSENLDLSEAEEVESLHVVDDIAGSSSLSAGQLSPMETPNSFFFGK</sequence>